<dbReference type="GO" id="GO:0016740">
    <property type="term" value="F:transferase activity"/>
    <property type="evidence" value="ECO:0007669"/>
    <property type="project" value="UniProtKB-KW"/>
</dbReference>
<keyword evidence="2" id="KW-0560">Oxidoreductase</keyword>
<dbReference type="InterPro" id="IPR002347">
    <property type="entry name" value="SDR_fam"/>
</dbReference>
<dbReference type="PANTHER" id="PTHR43157:SF31">
    <property type="entry name" value="PHOSPHATIDYLINOSITOL-GLYCAN BIOSYNTHESIS CLASS F PROTEIN"/>
    <property type="match status" value="1"/>
</dbReference>
<keyword evidence="4" id="KW-0119">Carbohydrate metabolism</keyword>
<evidence type="ECO:0000256" key="4">
    <source>
        <dbReference type="ARBA" id="ARBA00023277"/>
    </source>
</evidence>
<dbReference type="AlphaFoldDB" id="A0A9N8VQV2"/>
<dbReference type="Proteomes" id="UP000789831">
    <property type="component" value="Unassembled WGS sequence"/>
</dbReference>
<dbReference type="GO" id="GO:0006004">
    <property type="term" value="P:fucose metabolic process"/>
    <property type="evidence" value="ECO:0007669"/>
    <property type="project" value="UniProtKB-KW"/>
</dbReference>
<dbReference type="EMBL" id="CAJVPL010000162">
    <property type="protein sequence ID" value="CAG8457500.1"/>
    <property type="molecule type" value="Genomic_DNA"/>
</dbReference>
<dbReference type="InterPro" id="IPR036291">
    <property type="entry name" value="NAD(P)-bd_dom_sf"/>
</dbReference>
<evidence type="ECO:0000313" key="6">
    <source>
        <dbReference type="Proteomes" id="UP000789831"/>
    </source>
</evidence>
<keyword evidence="6" id="KW-1185">Reference proteome</keyword>
<gene>
    <name evidence="5" type="ORF">AGERDE_LOCUS2076</name>
</gene>
<name>A0A9N8VQV2_9GLOM</name>
<dbReference type="SUPFAM" id="SSF51735">
    <property type="entry name" value="NAD(P)-binding Rossmann-fold domains"/>
    <property type="match status" value="1"/>
</dbReference>
<sequence length="737" mass="83933">MNDQRFIPNRKCDHLLDINANDNSEKFITYLPHSGLHNQRISLENAIFLAWYTNRTLIMPPIIFGYEIGWSQSPNLAIRLAKLNATKNLDDCYSFKSSKRHQKCMQEYHSYTLFPWDELMDLSSIRNHVRIINQQDFNPQGLYKLINITDPEKEIYYPREKSRYDNLLYDQGDAIKLKARFTKFKRQLHICSLLNRREKLIHFLSIYSTSRIQISLHENQVFREVIQKNLVFGHPILINVVKEITRKLGGSEKYIGSHLRAGNSGYKIYKAETVQHMIEAIKNEENINQKNINITKNDDDDDISKSNKCAKTSNTQSLFNKTIFLATDVKPNDPAIQPIFTTFPCTFTINDFSTELELLKKAKNIRDNSTLYKYFLPLVDLMVSARGSKFFGTYGSTFSGYALRLHQLWVPADRGKIVYIGHRMVFFKKPFTFETIPDLSHKVALVTGANTGIGFITAREIARKGAHVFVCSRSKDKGEAAVSSIKEQTGNQNVEFLQLDLQNLKQVKKAAETFLAKGLPLHILVNNAGIMATPYALSADGIESQFATNHVGHFLFTTTLLPRIEESAPARIVTVSSFGHNFTPSGGIDFENINTEKHGIWLRYGQSKLANILFTLELDRRLKDKDVYCNTLHPGVVKTDLSAGVTEAWGSYLVTPFITIQNALFAKKPEDGALNQLYAATSPEIEEKKIRGKYFTPYAKVSEPNRLAKDEELAKKVWTFTEELIAEKLAAPDQPTT</sequence>
<dbReference type="Gene3D" id="3.40.50.11350">
    <property type="match status" value="1"/>
</dbReference>
<dbReference type="CDD" id="cd05327">
    <property type="entry name" value="retinol-DH_like_SDR_c_like"/>
    <property type="match status" value="1"/>
</dbReference>
<organism evidence="5 6">
    <name type="scientific">Ambispora gerdemannii</name>
    <dbReference type="NCBI Taxonomy" id="144530"/>
    <lineage>
        <taxon>Eukaryota</taxon>
        <taxon>Fungi</taxon>
        <taxon>Fungi incertae sedis</taxon>
        <taxon>Mucoromycota</taxon>
        <taxon>Glomeromycotina</taxon>
        <taxon>Glomeromycetes</taxon>
        <taxon>Archaeosporales</taxon>
        <taxon>Ambisporaceae</taxon>
        <taxon>Ambispora</taxon>
    </lineage>
</organism>
<dbReference type="Pfam" id="PF00106">
    <property type="entry name" value="adh_short"/>
    <property type="match status" value="1"/>
</dbReference>
<evidence type="ECO:0000256" key="1">
    <source>
        <dbReference type="ARBA" id="ARBA00022679"/>
    </source>
</evidence>
<comment type="caution">
    <text evidence="5">The sequence shown here is derived from an EMBL/GenBank/DDBJ whole genome shotgun (WGS) entry which is preliminary data.</text>
</comment>
<proteinExistence type="predicted"/>
<dbReference type="PANTHER" id="PTHR43157">
    <property type="entry name" value="PHOSPHATIDYLINOSITOL-GLYCAN BIOSYNTHESIS CLASS F PROTEIN-RELATED"/>
    <property type="match status" value="1"/>
</dbReference>
<evidence type="ECO:0000313" key="5">
    <source>
        <dbReference type="EMBL" id="CAG8457500.1"/>
    </source>
</evidence>
<evidence type="ECO:0000256" key="2">
    <source>
        <dbReference type="ARBA" id="ARBA00023002"/>
    </source>
</evidence>
<dbReference type="InterPro" id="IPR019378">
    <property type="entry name" value="GDP-Fuc_O-FucTrfase"/>
</dbReference>
<dbReference type="OrthoDB" id="191139at2759"/>
<dbReference type="Pfam" id="PF10250">
    <property type="entry name" value="O-FucT"/>
    <property type="match status" value="1"/>
</dbReference>
<keyword evidence="3" id="KW-0294">Fucose metabolism</keyword>
<evidence type="ECO:0000256" key="3">
    <source>
        <dbReference type="ARBA" id="ARBA00023253"/>
    </source>
</evidence>
<dbReference type="GO" id="GO:0016491">
    <property type="term" value="F:oxidoreductase activity"/>
    <property type="evidence" value="ECO:0007669"/>
    <property type="project" value="UniProtKB-KW"/>
</dbReference>
<keyword evidence="1" id="KW-0808">Transferase</keyword>
<protein>
    <submittedName>
        <fullName evidence="5">6817_t:CDS:1</fullName>
    </submittedName>
</protein>
<dbReference type="Gene3D" id="3.40.50.720">
    <property type="entry name" value="NAD(P)-binding Rossmann-like Domain"/>
    <property type="match status" value="1"/>
</dbReference>
<reference evidence="5" key="1">
    <citation type="submission" date="2021-06" db="EMBL/GenBank/DDBJ databases">
        <authorList>
            <person name="Kallberg Y."/>
            <person name="Tangrot J."/>
            <person name="Rosling A."/>
        </authorList>
    </citation>
    <scope>NUCLEOTIDE SEQUENCE</scope>
    <source>
        <strain evidence="5">MT106</strain>
    </source>
</reference>
<accession>A0A9N8VQV2</accession>
<dbReference type="PRINTS" id="PR00081">
    <property type="entry name" value="GDHRDH"/>
</dbReference>